<keyword evidence="3" id="KW-1185">Reference proteome</keyword>
<dbReference type="Proteomes" id="UP000215914">
    <property type="component" value="Chromosome 7"/>
</dbReference>
<gene>
    <name evidence="2" type="ORF">HannXRQ_Chr07g0188591</name>
    <name evidence="1" type="ORF">HanXRQr2_Chr07g0282411</name>
</gene>
<evidence type="ECO:0000313" key="2">
    <source>
        <dbReference type="EMBL" id="OTG20040.1"/>
    </source>
</evidence>
<dbReference type="InParanoid" id="A0A251U9M4"/>
<sequence>MLNLANDLKITLLQRYLGNYVHGLSKKPLSISVWKGFFSRLCGRNSDPWLAYALIKNNPEYAAKVVL</sequence>
<dbReference type="Gramene" id="mRNA:HanXRQr2_Chr07g0282411">
    <property type="protein sequence ID" value="mRNA:HanXRQr2_Chr07g0282411"/>
    <property type="gene ID" value="HanXRQr2_Chr07g0282411"/>
</dbReference>
<protein>
    <submittedName>
        <fullName evidence="2">Uncharacterized protein</fullName>
    </submittedName>
</protein>
<accession>A0A251U9M4</accession>
<organism evidence="2 3">
    <name type="scientific">Helianthus annuus</name>
    <name type="common">Common sunflower</name>
    <dbReference type="NCBI Taxonomy" id="4232"/>
    <lineage>
        <taxon>Eukaryota</taxon>
        <taxon>Viridiplantae</taxon>
        <taxon>Streptophyta</taxon>
        <taxon>Embryophyta</taxon>
        <taxon>Tracheophyta</taxon>
        <taxon>Spermatophyta</taxon>
        <taxon>Magnoliopsida</taxon>
        <taxon>eudicotyledons</taxon>
        <taxon>Gunneridae</taxon>
        <taxon>Pentapetalae</taxon>
        <taxon>asterids</taxon>
        <taxon>campanulids</taxon>
        <taxon>Asterales</taxon>
        <taxon>Asteraceae</taxon>
        <taxon>Asteroideae</taxon>
        <taxon>Heliantheae alliance</taxon>
        <taxon>Heliantheae</taxon>
        <taxon>Helianthus</taxon>
    </lineage>
</organism>
<evidence type="ECO:0000313" key="1">
    <source>
        <dbReference type="EMBL" id="KAF5797589.1"/>
    </source>
</evidence>
<proteinExistence type="predicted"/>
<dbReference type="EMBL" id="MNCJ02000322">
    <property type="protein sequence ID" value="KAF5797589.1"/>
    <property type="molecule type" value="Genomic_DNA"/>
</dbReference>
<evidence type="ECO:0000313" key="3">
    <source>
        <dbReference type="Proteomes" id="UP000215914"/>
    </source>
</evidence>
<dbReference type="AlphaFoldDB" id="A0A251U9M4"/>
<reference evidence="1" key="3">
    <citation type="submission" date="2020-06" db="EMBL/GenBank/DDBJ databases">
        <title>Helianthus annuus Genome sequencing and assembly Release 2.</title>
        <authorList>
            <person name="Gouzy J."/>
            <person name="Langlade N."/>
            <person name="Munos S."/>
        </authorList>
    </citation>
    <scope>NUCLEOTIDE SEQUENCE</scope>
    <source>
        <tissue evidence="1">Leaves</tissue>
    </source>
</reference>
<reference evidence="2" key="2">
    <citation type="submission" date="2017-02" db="EMBL/GenBank/DDBJ databases">
        <title>Sunflower complete genome.</title>
        <authorList>
            <person name="Langlade N."/>
            <person name="Munos S."/>
        </authorList>
    </citation>
    <scope>NUCLEOTIDE SEQUENCE [LARGE SCALE GENOMIC DNA]</scope>
    <source>
        <tissue evidence="2">Leaves</tissue>
    </source>
</reference>
<dbReference type="EMBL" id="CM007896">
    <property type="protein sequence ID" value="OTG20040.1"/>
    <property type="molecule type" value="Genomic_DNA"/>
</dbReference>
<reference evidence="1 3" key="1">
    <citation type="journal article" date="2017" name="Nature">
        <title>The sunflower genome provides insights into oil metabolism, flowering and Asterid evolution.</title>
        <authorList>
            <person name="Badouin H."/>
            <person name="Gouzy J."/>
            <person name="Grassa C.J."/>
            <person name="Murat F."/>
            <person name="Staton S.E."/>
            <person name="Cottret L."/>
            <person name="Lelandais-Briere C."/>
            <person name="Owens G.L."/>
            <person name="Carrere S."/>
            <person name="Mayjonade B."/>
            <person name="Legrand L."/>
            <person name="Gill N."/>
            <person name="Kane N.C."/>
            <person name="Bowers J.E."/>
            <person name="Hubner S."/>
            <person name="Bellec A."/>
            <person name="Berard A."/>
            <person name="Berges H."/>
            <person name="Blanchet N."/>
            <person name="Boniface M.C."/>
            <person name="Brunel D."/>
            <person name="Catrice O."/>
            <person name="Chaidir N."/>
            <person name="Claudel C."/>
            <person name="Donnadieu C."/>
            <person name="Faraut T."/>
            <person name="Fievet G."/>
            <person name="Helmstetter N."/>
            <person name="King M."/>
            <person name="Knapp S.J."/>
            <person name="Lai Z."/>
            <person name="Le Paslier M.C."/>
            <person name="Lippi Y."/>
            <person name="Lorenzon L."/>
            <person name="Mandel J.R."/>
            <person name="Marage G."/>
            <person name="Marchand G."/>
            <person name="Marquand E."/>
            <person name="Bret-Mestries E."/>
            <person name="Morien E."/>
            <person name="Nambeesan S."/>
            <person name="Nguyen T."/>
            <person name="Pegot-Espagnet P."/>
            <person name="Pouilly N."/>
            <person name="Raftis F."/>
            <person name="Sallet E."/>
            <person name="Schiex T."/>
            <person name="Thomas J."/>
            <person name="Vandecasteele C."/>
            <person name="Vares D."/>
            <person name="Vear F."/>
            <person name="Vautrin S."/>
            <person name="Crespi M."/>
            <person name="Mangin B."/>
            <person name="Burke J.M."/>
            <person name="Salse J."/>
            <person name="Munos S."/>
            <person name="Vincourt P."/>
            <person name="Rieseberg L.H."/>
            <person name="Langlade N.B."/>
        </authorList>
    </citation>
    <scope>NUCLEOTIDE SEQUENCE [LARGE SCALE GENOMIC DNA]</scope>
    <source>
        <strain evidence="3">cv. SF193</strain>
        <tissue evidence="1">Leaves</tissue>
    </source>
</reference>
<name>A0A251U9M4_HELAN</name>